<dbReference type="RefSeq" id="WP_141527885.1">
    <property type="nucleotide sequence ID" value="NZ_CP045272.1"/>
</dbReference>
<dbReference type="Proteomes" id="UP000501076">
    <property type="component" value="Chromosome"/>
</dbReference>
<sequence>MKDKLFDSNEQLREIPKENNQELEYSFTLMFNKTRKFFIQFDCTDWSNAN</sequence>
<accession>A0A6M6DY05</accession>
<proteinExistence type="predicted"/>
<dbReference type="InterPro" id="IPR036170">
    <property type="entry name" value="YezG-like_sf"/>
</dbReference>
<gene>
    <name evidence="1" type="ORF">FDZ14_13760</name>
</gene>
<protein>
    <submittedName>
        <fullName evidence="1">DUF600 family protein</fullName>
    </submittedName>
</protein>
<name>A0A6M6DY05_PRIMG</name>
<evidence type="ECO:0000313" key="2">
    <source>
        <dbReference type="Proteomes" id="UP000501076"/>
    </source>
</evidence>
<dbReference type="AlphaFoldDB" id="A0A6M6DY05"/>
<dbReference type="InterPro" id="IPR006728">
    <property type="entry name" value="YezG-like"/>
</dbReference>
<organism evidence="1 2">
    <name type="scientific">Priestia megaterium</name>
    <name type="common">Bacillus megaterium</name>
    <dbReference type="NCBI Taxonomy" id="1404"/>
    <lineage>
        <taxon>Bacteria</taxon>
        <taxon>Bacillati</taxon>
        <taxon>Bacillota</taxon>
        <taxon>Bacilli</taxon>
        <taxon>Bacillales</taxon>
        <taxon>Bacillaceae</taxon>
        <taxon>Priestia</taxon>
    </lineage>
</organism>
<evidence type="ECO:0000313" key="1">
    <source>
        <dbReference type="EMBL" id="QJX79801.1"/>
    </source>
</evidence>
<dbReference type="EMBL" id="CP045272">
    <property type="protein sequence ID" value="QJX79801.1"/>
    <property type="molecule type" value="Genomic_DNA"/>
</dbReference>
<reference evidence="1 2" key="1">
    <citation type="submission" date="2019-10" db="EMBL/GenBank/DDBJ databases">
        <title>Complete genome sequences for adaption low water activity.</title>
        <authorList>
            <person name="Zhao L."/>
            <person name="Zhong J."/>
        </authorList>
    </citation>
    <scope>NUCLEOTIDE SEQUENCE [LARGE SCALE GENOMIC DNA]</scope>
    <source>
        <strain evidence="1 2">FDU301</strain>
    </source>
</reference>
<dbReference type="Pfam" id="PF04634">
    <property type="entry name" value="YezG-like"/>
    <property type="match status" value="1"/>
</dbReference>
<dbReference type="SUPFAM" id="SSF160424">
    <property type="entry name" value="BH3703-like"/>
    <property type="match status" value="1"/>
</dbReference>